<dbReference type="AlphaFoldDB" id="A0AA40BZN6"/>
<protein>
    <submittedName>
        <fullName evidence="2">Uncharacterized protein</fullName>
    </submittedName>
</protein>
<feature type="region of interest" description="Disordered" evidence="1">
    <location>
        <begin position="37"/>
        <end position="56"/>
    </location>
</feature>
<evidence type="ECO:0000313" key="3">
    <source>
        <dbReference type="Proteomes" id="UP001175000"/>
    </source>
</evidence>
<dbReference type="Proteomes" id="UP001175000">
    <property type="component" value="Unassembled WGS sequence"/>
</dbReference>
<keyword evidence="3" id="KW-1185">Reference proteome</keyword>
<comment type="caution">
    <text evidence="2">The sequence shown here is derived from an EMBL/GenBank/DDBJ whole genome shotgun (WGS) entry which is preliminary data.</text>
</comment>
<evidence type="ECO:0000313" key="2">
    <source>
        <dbReference type="EMBL" id="KAK0619717.1"/>
    </source>
</evidence>
<name>A0AA40BZN6_9PEZI</name>
<organism evidence="2 3">
    <name type="scientific">Immersiella caudata</name>
    <dbReference type="NCBI Taxonomy" id="314043"/>
    <lineage>
        <taxon>Eukaryota</taxon>
        <taxon>Fungi</taxon>
        <taxon>Dikarya</taxon>
        <taxon>Ascomycota</taxon>
        <taxon>Pezizomycotina</taxon>
        <taxon>Sordariomycetes</taxon>
        <taxon>Sordariomycetidae</taxon>
        <taxon>Sordariales</taxon>
        <taxon>Lasiosphaeriaceae</taxon>
        <taxon>Immersiella</taxon>
    </lineage>
</organism>
<accession>A0AA40BZN6</accession>
<gene>
    <name evidence="2" type="ORF">B0T14DRAFT_519723</name>
</gene>
<evidence type="ECO:0000256" key="1">
    <source>
        <dbReference type="SAM" id="MobiDB-lite"/>
    </source>
</evidence>
<proteinExistence type="predicted"/>
<sequence>MTSLFCCGSIRPYRPQRLLHEDRFKAFMAWAEYPRDVPASSTDETEDTDKNRLTGASPPHVIQLVRQINYGPLESKRYFVPVEGKDNEFVELVEDDLIQANFKKLNSYKNFKCESHNRFFEVNVYEKDPVNQHHWRVNIARPSSSIDL</sequence>
<dbReference type="EMBL" id="JAULSU010000004">
    <property type="protein sequence ID" value="KAK0619717.1"/>
    <property type="molecule type" value="Genomic_DNA"/>
</dbReference>
<reference evidence="2" key="1">
    <citation type="submission" date="2023-06" db="EMBL/GenBank/DDBJ databases">
        <title>Genome-scale phylogeny and comparative genomics of the fungal order Sordariales.</title>
        <authorList>
            <consortium name="Lawrence Berkeley National Laboratory"/>
            <person name="Hensen N."/>
            <person name="Bonometti L."/>
            <person name="Westerberg I."/>
            <person name="Brannstrom I.O."/>
            <person name="Guillou S."/>
            <person name="Cros-Aarteil S."/>
            <person name="Calhoun S."/>
            <person name="Haridas S."/>
            <person name="Kuo A."/>
            <person name="Mondo S."/>
            <person name="Pangilinan J."/>
            <person name="Riley R."/>
            <person name="Labutti K."/>
            <person name="Andreopoulos B."/>
            <person name="Lipzen A."/>
            <person name="Chen C."/>
            <person name="Yanf M."/>
            <person name="Daum C."/>
            <person name="Ng V."/>
            <person name="Clum A."/>
            <person name="Steindorff A."/>
            <person name="Ohm R."/>
            <person name="Martin F."/>
            <person name="Silar P."/>
            <person name="Natvig D."/>
            <person name="Lalanne C."/>
            <person name="Gautier V."/>
            <person name="Ament-Velasquez S.L."/>
            <person name="Kruys A."/>
            <person name="Hutchinson M.I."/>
            <person name="Powell A.J."/>
            <person name="Barry K."/>
            <person name="Miller A.N."/>
            <person name="Grigoriev I.V."/>
            <person name="Debuchy R."/>
            <person name="Gladieux P."/>
            <person name="Thoren M.H."/>
            <person name="Johannesson H."/>
        </authorList>
    </citation>
    <scope>NUCLEOTIDE SEQUENCE</scope>
    <source>
        <strain evidence="2">CBS 606.72</strain>
    </source>
</reference>